<dbReference type="Gene3D" id="3.20.20.70">
    <property type="entry name" value="Aldolase class I"/>
    <property type="match status" value="1"/>
</dbReference>
<proteinExistence type="predicted"/>
<accession>A0A7C4TAI5</accession>
<dbReference type="PROSITE" id="PS51918">
    <property type="entry name" value="RADICAL_SAM"/>
    <property type="match status" value="1"/>
</dbReference>
<feature type="binding site" evidence="6">
    <location>
        <position position="139"/>
    </location>
    <ligand>
        <name>[4Fe-4S] cluster</name>
        <dbReference type="ChEBI" id="CHEBI:49883"/>
        <note>4Fe-4S-S-AdoMet</note>
    </ligand>
</feature>
<dbReference type="Pfam" id="PF04055">
    <property type="entry name" value="Radical_SAM"/>
    <property type="match status" value="1"/>
</dbReference>
<dbReference type="SUPFAM" id="SSF102114">
    <property type="entry name" value="Radical SAM enzymes"/>
    <property type="match status" value="1"/>
</dbReference>
<dbReference type="EMBL" id="DTGZ01000024">
    <property type="protein sequence ID" value="HGV96928.1"/>
    <property type="molecule type" value="Genomic_DNA"/>
</dbReference>
<dbReference type="AlphaFoldDB" id="A0A7C4TAI5"/>
<sequence>MICRECKKEKILSKTLPYCPDCLRRDFKKLLPEIIEIHQKTRIDFHLPEKIPRNPNGIACGMCINNCRIIEGGTGYCGVRKNIGGKIIGPGEDWAYVDWYHDPLPTNCVADWVCEGSRDYGYKNLAVFYEACTFNCLFCQNWHYRQRKNRATVQELAGAADALTSCICYFGGDPTPFARHSIATSREILERKRYKKFRICWETNGSISPELMKEWIELALISNGCIKIDFKTFSEELNIALCGASNKNTKENIKLLAKNMFKREQPPLLVVSTLLIPGYIDEYEIREMAKFLSSINEHIPWSFLGFYPHFYFQDLPQTSRKEAQQALQIARNFRITNTHIGNIHLLID</sequence>
<keyword evidence="3 6" id="KW-0479">Metal-binding</keyword>
<dbReference type="InterPro" id="IPR034457">
    <property type="entry name" value="Organic_radical-activating"/>
</dbReference>
<feature type="binding site" evidence="6">
    <location>
        <position position="132"/>
    </location>
    <ligand>
        <name>[4Fe-4S] cluster</name>
        <dbReference type="ChEBI" id="CHEBI:49883"/>
        <note>4Fe-4S-S-AdoMet</note>
    </ligand>
</feature>
<dbReference type="InterPro" id="IPR007197">
    <property type="entry name" value="rSAM"/>
</dbReference>
<dbReference type="GO" id="GO:0051539">
    <property type="term" value="F:4 iron, 4 sulfur cluster binding"/>
    <property type="evidence" value="ECO:0007669"/>
    <property type="project" value="UniProtKB-KW"/>
</dbReference>
<dbReference type="PANTHER" id="PTHR30352:SF22">
    <property type="entry name" value="PYRUVATE FORMATE-LYASE ACTIVATING ENZYME HOMOLOG"/>
    <property type="match status" value="1"/>
</dbReference>
<dbReference type="PANTHER" id="PTHR30352">
    <property type="entry name" value="PYRUVATE FORMATE-LYASE-ACTIVATING ENZYME"/>
    <property type="match status" value="1"/>
</dbReference>
<evidence type="ECO:0000256" key="4">
    <source>
        <dbReference type="ARBA" id="ARBA00023004"/>
    </source>
</evidence>
<dbReference type="InterPro" id="IPR013785">
    <property type="entry name" value="Aldolase_TIM"/>
</dbReference>
<comment type="caution">
    <text evidence="8">The sequence shown here is derived from an EMBL/GenBank/DDBJ whole genome shotgun (WGS) entry which is preliminary data.</text>
</comment>
<dbReference type="SFLD" id="SFLDS00029">
    <property type="entry name" value="Radical_SAM"/>
    <property type="match status" value="1"/>
</dbReference>
<keyword evidence="4 6" id="KW-0408">Iron</keyword>
<comment type="cofactor">
    <cofactor evidence="6">
        <name>[4Fe-4S] cluster</name>
        <dbReference type="ChEBI" id="CHEBI:49883"/>
    </cofactor>
    <text evidence="6">Binds 1 [4Fe-4S] cluster. The cluster is coordinated with 3 cysteines and an exchangeable S-adenosyl-L-methionine.</text>
</comment>
<protein>
    <submittedName>
        <fullName evidence="8">Radical SAM protein</fullName>
    </submittedName>
</protein>
<dbReference type="GO" id="GO:0003824">
    <property type="term" value="F:catalytic activity"/>
    <property type="evidence" value="ECO:0007669"/>
    <property type="project" value="InterPro"/>
</dbReference>
<dbReference type="GO" id="GO:0046872">
    <property type="term" value="F:metal ion binding"/>
    <property type="evidence" value="ECO:0007669"/>
    <property type="project" value="UniProtKB-KW"/>
</dbReference>
<keyword evidence="1" id="KW-0004">4Fe-4S</keyword>
<evidence type="ECO:0000256" key="3">
    <source>
        <dbReference type="ARBA" id="ARBA00022723"/>
    </source>
</evidence>
<feature type="binding site" evidence="6">
    <location>
        <position position="136"/>
    </location>
    <ligand>
        <name>[4Fe-4S] cluster</name>
        <dbReference type="ChEBI" id="CHEBI:49883"/>
        <note>4Fe-4S-S-AdoMet</note>
    </ligand>
</feature>
<evidence type="ECO:0000256" key="6">
    <source>
        <dbReference type="PIRSR" id="PIRSR004869-50"/>
    </source>
</evidence>
<evidence type="ECO:0000256" key="2">
    <source>
        <dbReference type="ARBA" id="ARBA00022691"/>
    </source>
</evidence>
<dbReference type="InterPro" id="IPR016431">
    <property type="entry name" value="Pyrv-formate_lyase-activ_prd"/>
</dbReference>
<keyword evidence="2 6" id="KW-0949">S-adenosyl-L-methionine</keyword>
<gene>
    <name evidence="8" type="ORF">ENV60_01345</name>
</gene>
<evidence type="ECO:0000256" key="1">
    <source>
        <dbReference type="ARBA" id="ARBA00022485"/>
    </source>
</evidence>
<organism evidence="8">
    <name type="scientific">candidate division WOR-3 bacterium</name>
    <dbReference type="NCBI Taxonomy" id="2052148"/>
    <lineage>
        <taxon>Bacteria</taxon>
        <taxon>Bacteria division WOR-3</taxon>
    </lineage>
</organism>
<dbReference type="InterPro" id="IPR058240">
    <property type="entry name" value="rSAM_sf"/>
</dbReference>
<dbReference type="CDD" id="cd01335">
    <property type="entry name" value="Radical_SAM"/>
    <property type="match status" value="1"/>
</dbReference>
<dbReference type="PIRSF" id="PIRSF004869">
    <property type="entry name" value="PflX_prd"/>
    <property type="match status" value="1"/>
</dbReference>
<reference evidence="8" key="1">
    <citation type="journal article" date="2020" name="mSystems">
        <title>Genome- and Community-Level Interaction Insights into Carbon Utilization and Element Cycling Functions of Hydrothermarchaeota in Hydrothermal Sediment.</title>
        <authorList>
            <person name="Zhou Z."/>
            <person name="Liu Y."/>
            <person name="Xu W."/>
            <person name="Pan J."/>
            <person name="Luo Z.H."/>
            <person name="Li M."/>
        </authorList>
    </citation>
    <scope>NUCLEOTIDE SEQUENCE [LARGE SCALE GENOMIC DNA]</scope>
    <source>
        <strain evidence="8">SpSt-774</strain>
    </source>
</reference>
<name>A0A7C4TAI5_UNCW3</name>
<evidence type="ECO:0000313" key="8">
    <source>
        <dbReference type="EMBL" id="HGV96928.1"/>
    </source>
</evidence>
<feature type="domain" description="Radical SAM core" evidence="7">
    <location>
        <begin position="118"/>
        <end position="334"/>
    </location>
</feature>
<evidence type="ECO:0000256" key="5">
    <source>
        <dbReference type="ARBA" id="ARBA00023014"/>
    </source>
</evidence>
<evidence type="ECO:0000259" key="7">
    <source>
        <dbReference type="PROSITE" id="PS51918"/>
    </source>
</evidence>
<keyword evidence="5 6" id="KW-0411">Iron-sulfur</keyword>